<dbReference type="PANTHER" id="PTHR43280:SF17">
    <property type="entry name" value="ARAC-TYPE DNA-BINDING DOMAIN-CONTAINING PROTEIN"/>
    <property type="match status" value="1"/>
</dbReference>
<dbReference type="HOGENOM" id="CLU_000445_88_6_9"/>
<keyword evidence="1" id="KW-0805">Transcription regulation</keyword>
<dbReference type="Pfam" id="PF12833">
    <property type="entry name" value="HTH_18"/>
    <property type="match status" value="1"/>
</dbReference>
<dbReference type="eggNOG" id="COG2207">
    <property type="taxonomic scope" value="Bacteria"/>
</dbReference>
<evidence type="ECO:0000256" key="3">
    <source>
        <dbReference type="ARBA" id="ARBA00023163"/>
    </source>
</evidence>
<dbReference type="SUPFAM" id="SSF51182">
    <property type="entry name" value="RmlC-like cupins"/>
    <property type="match status" value="1"/>
</dbReference>
<evidence type="ECO:0000259" key="4">
    <source>
        <dbReference type="PROSITE" id="PS01124"/>
    </source>
</evidence>
<dbReference type="SMART" id="SM00342">
    <property type="entry name" value="HTH_ARAC"/>
    <property type="match status" value="1"/>
</dbReference>
<dbReference type="InterPro" id="IPR009057">
    <property type="entry name" value="Homeodomain-like_sf"/>
</dbReference>
<keyword evidence="6" id="KW-1185">Reference proteome</keyword>
<evidence type="ECO:0000313" key="6">
    <source>
        <dbReference type="Proteomes" id="UP000011728"/>
    </source>
</evidence>
<dbReference type="PROSITE" id="PS01124">
    <property type="entry name" value="HTH_ARAC_FAMILY_2"/>
    <property type="match status" value="1"/>
</dbReference>
<proteinExistence type="predicted"/>
<dbReference type="GO" id="GO:0043565">
    <property type="term" value="F:sequence-specific DNA binding"/>
    <property type="evidence" value="ECO:0007669"/>
    <property type="project" value="InterPro"/>
</dbReference>
<evidence type="ECO:0000256" key="1">
    <source>
        <dbReference type="ARBA" id="ARBA00023015"/>
    </source>
</evidence>
<dbReference type="Pfam" id="PF02311">
    <property type="entry name" value="AraC_binding"/>
    <property type="match status" value="1"/>
</dbReference>
<keyword evidence="3" id="KW-0804">Transcription</keyword>
<organism evidence="5 6">
    <name type="scientific">Clostridium saccharoperbutylacetonicum N1-4(HMT)</name>
    <dbReference type="NCBI Taxonomy" id="931276"/>
    <lineage>
        <taxon>Bacteria</taxon>
        <taxon>Bacillati</taxon>
        <taxon>Bacillota</taxon>
        <taxon>Clostridia</taxon>
        <taxon>Eubacteriales</taxon>
        <taxon>Clostridiaceae</taxon>
        <taxon>Clostridium</taxon>
    </lineage>
</organism>
<name>M1MW00_9CLOT</name>
<dbReference type="AlphaFoldDB" id="M1MW00"/>
<dbReference type="PANTHER" id="PTHR43280">
    <property type="entry name" value="ARAC-FAMILY TRANSCRIPTIONAL REGULATOR"/>
    <property type="match status" value="1"/>
</dbReference>
<dbReference type="RefSeq" id="WP_015395079.1">
    <property type="nucleotide sequence ID" value="NC_020291.1"/>
</dbReference>
<gene>
    <name evidence="5" type="ORF">Cspa_c50180</name>
</gene>
<dbReference type="STRING" id="36745.CLSAP_47900"/>
<dbReference type="InterPro" id="IPR011051">
    <property type="entry name" value="RmlC_Cupin_sf"/>
</dbReference>
<accession>M1MW00</accession>
<dbReference type="InterPro" id="IPR003313">
    <property type="entry name" value="AraC-bd"/>
</dbReference>
<evidence type="ECO:0000313" key="5">
    <source>
        <dbReference type="EMBL" id="AGF58771.1"/>
    </source>
</evidence>
<dbReference type="Gene3D" id="1.10.10.60">
    <property type="entry name" value="Homeodomain-like"/>
    <property type="match status" value="2"/>
</dbReference>
<reference evidence="5 6" key="1">
    <citation type="submission" date="2013-02" db="EMBL/GenBank/DDBJ databases">
        <title>Genome sequence of Clostridium saccharoperbutylacetonicum N1-4(HMT).</title>
        <authorList>
            <person name="Poehlein A."/>
            <person name="Daniel R."/>
        </authorList>
    </citation>
    <scope>NUCLEOTIDE SEQUENCE [LARGE SCALE GENOMIC DNA]</scope>
    <source>
        <strain evidence="6">N1-4(HMT)</strain>
    </source>
</reference>
<keyword evidence="2" id="KW-0238">DNA-binding</keyword>
<dbReference type="EMBL" id="CP004121">
    <property type="protein sequence ID" value="AGF58771.1"/>
    <property type="molecule type" value="Genomic_DNA"/>
</dbReference>
<dbReference type="KEGG" id="csr:Cspa_c50180"/>
<dbReference type="Gene3D" id="2.60.120.10">
    <property type="entry name" value="Jelly Rolls"/>
    <property type="match status" value="1"/>
</dbReference>
<dbReference type="PATRIC" id="fig|931276.5.peg.5061"/>
<feature type="domain" description="HTH araC/xylS-type" evidence="4">
    <location>
        <begin position="182"/>
        <end position="280"/>
    </location>
</feature>
<protein>
    <submittedName>
        <fullName evidence="5">AraC family bacterial regulatory protein</fullName>
    </submittedName>
</protein>
<dbReference type="OrthoDB" id="625043at2"/>
<dbReference type="InterPro" id="IPR018060">
    <property type="entry name" value="HTH_AraC"/>
</dbReference>
<dbReference type="eggNOG" id="COG1917">
    <property type="taxonomic scope" value="Bacteria"/>
</dbReference>
<dbReference type="Proteomes" id="UP000011728">
    <property type="component" value="Chromosome"/>
</dbReference>
<dbReference type="SUPFAM" id="SSF46689">
    <property type="entry name" value="Homeodomain-like"/>
    <property type="match status" value="2"/>
</dbReference>
<dbReference type="GO" id="GO:0003700">
    <property type="term" value="F:DNA-binding transcription factor activity"/>
    <property type="evidence" value="ECO:0007669"/>
    <property type="project" value="InterPro"/>
</dbReference>
<evidence type="ECO:0000256" key="2">
    <source>
        <dbReference type="ARBA" id="ARBA00023125"/>
    </source>
</evidence>
<sequence length="289" mass="33655">MFLYNFDKEIVNIFEDNSSPKAIWLSHSHDNPNWTYNYHLHKCETELVYILNGMGIYSINNEIYTVKKGDVLVIDRGCIHSIASNNEFPIDAWTCGVTDYTIKDINEVNQLLHMDTHPVAQAGKHGEFIHRSMVEMNLARIQKSPYTSCVCNMIASTLITIYYDIFKDSSKIKAQKKSSFIRDIIIYINENYSKHISLKKLSEQFHISSYHISHEFKKVYGISPINYVIERRLSDAKWLLINTEDSLISIANKVGYENPNHFTNLFMERTNYSPLQYRENFAKSTDLPE</sequence>
<dbReference type="InterPro" id="IPR014710">
    <property type="entry name" value="RmlC-like_jellyroll"/>
</dbReference>